<feature type="region of interest" description="Disordered" evidence="1">
    <location>
        <begin position="60"/>
        <end position="142"/>
    </location>
</feature>
<proteinExistence type="predicted"/>
<name>A0A0B0P9V3_GOSAR</name>
<feature type="compositionally biased region" description="Low complexity" evidence="1">
    <location>
        <begin position="107"/>
        <end position="124"/>
    </location>
</feature>
<keyword evidence="3" id="KW-1185">Reference proteome</keyword>
<evidence type="ECO:0000313" key="2">
    <source>
        <dbReference type="EMBL" id="KHG20939.1"/>
    </source>
</evidence>
<evidence type="ECO:0000256" key="1">
    <source>
        <dbReference type="SAM" id="MobiDB-lite"/>
    </source>
</evidence>
<dbReference type="AlphaFoldDB" id="A0A0B0P9V3"/>
<accession>A0A0B0P9V3</accession>
<feature type="compositionally biased region" description="Gly residues" evidence="1">
    <location>
        <begin position="126"/>
        <end position="139"/>
    </location>
</feature>
<evidence type="ECO:0000313" key="3">
    <source>
        <dbReference type="Proteomes" id="UP000032142"/>
    </source>
</evidence>
<sequence>MFVKEKRKQGDREDLDDSRVAGVDGGLKSGDGLRDSLRVLIAPQVEWDFAALVEKAQIIEDVKRTERLNQERERGRNKRDSKPSNKDQRLREGLEWMGRTGSEASLGRGNAQPPRGGQQPPRGHGQAKGGNDLGRGAPGRGSDHIEARQLALVYAAHHQEDKDAPDANTMVVCSRSFWEVMGSSPGFHKILAFKDKTPIFGGFLECLNWWTRGNLGEIRGGDQGVRERELVAENSIVHRVREFVRILRTIGIFLSSLVLSSAAKSVSAATGATIRAQLRLLWAKAQVPSLL</sequence>
<organism evidence="2 3">
    <name type="scientific">Gossypium arboreum</name>
    <name type="common">Tree cotton</name>
    <name type="synonym">Gossypium nanking</name>
    <dbReference type="NCBI Taxonomy" id="29729"/>
    <lineage>
        <taxon>Eukaryota</taxon>
        <taxon>Viridiplantae</taxon>
        <taxon>Streptophyta</taxon>
        <taxon>Embryophyta</taxon>
        <taxon>Tracheophyta</taxon>
        <taxon>Spermatophyta</taxon>
        <taxon>Magnoliopsida</taxon>
        <taxon>eudicotyledons</taxon>
        <taxon>Gunneridae</taxon>
        <taxon>Pentapetalae</taxon>
        <taxon>rosids</taxon>
        <taxon>malvids</taxon>
        <taxon>Malvales</taxon>
        <taxon>Malvaceae</taxon>
        <taxon>Malvoideae</taxon>
        <taxon>Gossypium</taxon>
    </lineage>
</organism>
<gene>
    <name evidence="2" type="ORF">F383_27458</name>
</gene>
<feature type="region of interest" description="Disordered" evidence="1">
    <location>
        <begin position="1"/>
        <end position="35"/>
    </location>
</feature>
<dbReference type="Proteomes" id="UP000032142">
    <property type="component" value="Unassembled WGS sequence"/>
</dbReference>
<dbReference type="EMBL" id="KN417092">
    <property type="protein sequence ID" value="KHG20939.1"/>
    <property type="molecule type" value="Genomic_DNA"/>
</dbReference>
<feature type="compositionally biased region" description="Basic and acidic residues" evidence="1">
    <location>
        <begin position="60"/>
        <end position="94"/>
    </location>
</feature>
<reference evidence="3" key="1">
    <citation type="submission" date="2014-09" db="EMBL/GenBank/DDBJ databases">
        <authorList>
            <person name="Mudge J."/>
            <person name="Ramaraj T."/>
            <person name="Lindquist I.E."/>
            <person name="Bharti A.K."/>
            <person name="Sundararajan A."/>
            <person name="Cameron C.T."/>
            <person name="Woodward J.E."/>
            <person name="May G.D."/>
            <person name="Brubaker C."/>
            <person name="Broadhvest J."/>
            <person name="Wilkins T.A."/>
        </authorList>
    </citation>
    <scope>NUCLEOTIDE SEQUENCE</scope>
    <source>
        <strain evidence="3">cv. AKA8401</strain>
    </source>
</reference>
<protein>
    <submittedName>
        <fullName evidence="2">Fibrous sheath-interacting 2</fullName>
    </submittedName>
</protein>